<proteinExistence type="predicted"/>
<evidence type="ECO:0008006" key="3">
    <source>
        <dbReference type="Google" id="ProtNLM"/>
    </source>
</evidence>
<accession>A0A0M0BKX1</accession>
<comment type="caution">
    <text evidence="1">The sequence shown here is derived from an EMBL/GenBank/DDBJ whole genome shotgun (WGS) entry which is preliminary data.</text>
</comment>
<dbReference type="Pfam" id="PF01663">
    <property type="entry name" value="Phosphodiest"/>
    <property type="match status" value="1"/>
</dbReference>
<dbReference type="Gene3D" id="3.40.720.10">
    <property type="entry name" value="Alkaline Phosphatase, subunit A"/>
    <property type="match status" value="1"/>
</dbReference>
<evidence type="ECO:0000313" key="2">
    <source>
        <dbReference type="Proteomes" id="UP000037210"/>
    </source>
</evidence>
<sequence length="285" mass="32685">MRVTIIGIDGLDHDVVEELDLRNLKQRVHGRLAIPDECYREIASGDRSPWTPLCWMTILTGALPPEEYRQARARSYRNPLVEGLKRRLGRSLAFMQGKRNLLQKVGIRQARMGGRLSRGAVSKGMNTIFDLAERSMDFNVPTYSDTFSLKPLHDAHEERELLRFVDEEHELMERFVLSVLGRGAEYDLLMAYTRVLDHFGHQMYRTEAFYHRYRMMDLFIHELAPKVEGLLLIVSDHGFTGLEGTAHGGKHSDHATYSMNLPMDTPMNSLLDVYPLVERALEAKG</sequence>
<gene>
    <name evidence="1" type="ORF">AC482_06960</name>
</gene>
<protein>
    <recommendedName>
        <fullName evidence="3">Metalloenzyme domain-containing protein</fullName>
    </recommendedName>
</protein>
<name>A0A0M0BKX1_9ARCH</name>
<dbReference type="SUPFAM" id="SSF53649">
    <property type="entry name" value="Alkaline phosphatase-like"/>
    <property type="match status" value="1"/>
</dbReference>
<evidence type="ECO:0000313" key="1">
    <source>
        <dbReference type="EMBL" id="KON29267.1"/>
    </source>
</evidence>
<dbReference type="InterPro" id="IPR002591">
    <property type="entry name" value="Phosphodiest/P_Trfase"/>
</dbReference>
<dbReference type="Proteomes" id="UP000037210">
    <property type="component" value="Unassembled WGS sequence"/>
</dbReference>
<dbReference type="InterPro" id="IPR017850">
    <property type="entry name" value="Alkaline_phosphatase_core_sf"/>
</dbReference>
<organism evidence="1 2">
    <name type="scientific">miscellaneous Crenarchaeota group-15 archaeon DG-45</name>
    <dbReference type="NCBI Taxonomy" id="1685127"/>
    <lineage>
        <taxon>Archaea</taxon>
        <taxon>Candidatus Bathyarchaeota</taxon>
        <taxon>MCG-15</taxon>
    </lineage>
</organism>
<dbReference type="EMBL" id="LFWZ01000070">
    <property type="protein sequence ID" value="KON29267.1"/>
    <property type="molecule type" value="Genomic_DNA"/>
</dbReference>
<dbReference type="AlphaFoldDB" id="A0A0M0BKX1"/>
<reference evidence="1 2" key="1">
    <citation type="submission" date="2015-06" db="EMBL/GenBank/DDBJ databases">
        <title>New insights into the roles of widespread benthic archaea in carbon and nitrogen cycling.</title>
        <authorList>
            <person name="Lazar C.S."/>
            <person name="Baker B.J."/>
            <person name="Seitz K.W."/>
            <person name="Hyde A.S."/>
            <person name="Dick G.J."/>
            <person name="Hinrichs K.-U."/>
            <person name="Teske A.P."/>
        </authorList>
    </citation>
    <scope>NUCLEOTIDE SEQUENCE [LARGE SCALE GENOMIC DNA]</scope>
    <source>
        <strain evidence="1">DG-45</strain>
    </source>
</reference>